<dbReference type="InterPro" id="IPR050808">
    <property type="entry name" value="Phage_Integrase"/>
</dbReference>
<dbReference type="AlphaFoldDB" id="A0A3P2A239"/>
<evidence type="ECO:0000259" key="4">
    <source>
        <dbReference type="Pfam" id="PF13356"/>
    </source>
</evidence>
<keyword evidence="2" id="KW-0229">DNA integration</keyword>
<feature type="region of interest" description="Disordered" evidence="3">
    <location>
        <begin position="72"/>
        <end position="92"/>
    </location>
</feature>
<dbReference type="PANTHER" id="PTHR30629:SF2">
    <property type="entry name" value="PROPHAGE INTEGRASE INTS-RELATED"/>
    <property type="match status" value="1"/>
</dbReference>
<feature type="non-terminal residue" evidence="5">
    <location>
        <position position="116"/>
    </location>
</feature>
<dbReference type="PANTHER" id="PTHR30629">
    <property type="entry name" value="PROPHAGE INTEGRASE"/>
    <property type="match status" value="1"/>
</dbReference>
<dbReference type="InterPro" id="IPR025166">
    <property type="entry name" value="Integrase_DNA_bind_dom"/>
</dbReference>
<dbReference type="EMBL" id="RQYC01000015">
    <property type="protein sequence ID" value="RRD89492.1"/>
    <property type="molecule type" value="Genomic_DNA"/>
</dbReference>
<comment type="similarity">
    <text evidence="1">Belongs to the 'phage' integrase family.</text>
</comment>
<dbReference type="RefSeq" id="WP_148091343.1">
    <property type="nucleotide sequence ID" value="NZ_RQYC01000015.1"/>
</dbReference>
<dbReference type="OrthoDB" id="9775880at2"/>
<protein>
    <submittedName>
        <fullName evidence="5">DUF4102 domain-containing protein</fullName>
    </submittedName>
</protein>
<name>A0A3P2A239_9NEIS</name>
<evidence type="ECO:0000256" key="1">
    <source>
        <dbReference type="ARBA" id="ARBA00008857"/>
    </source>
</evidence>
<feature type="domain" description="Integrase DNA-binding" evidence="4">
    <location>
        <begin position="3"/>
        <end position="87"/>
    </location>
</feature>
<keyword evidence="6" id="KW-1185">Reference proteome</keyword>
<evidence type="ECO:0000313" key="5">
    <source>
        <dbReference type="EMBL" id="RRD89492.1"/>
    </source>
</evidence>
<evidence type="ECO:0000256" key="2">
    <source>
        <dbReference type="ARBA" id="ARBA00022908"/>
    </source>
</evidence>
<dbReference type="Pfam" id="PF13356">
    <property type="entry name" value="Arm-DNA-bind_3"/>
    <property type="match status" value="1"/>
</dbReference>
<dbReference type="GO" id="GO:0015074">
    <property type="term" value="P:DNA integration"/>
    <property type="evidence" value="ECO:0007669"/>
    <property type="project" value="UniProtKB-KW"/>
</dbReference>
<sequence length="116" mass="13323">MPLNDRQIRNTKPAAKEQKLSDGGGLYLLVKPNGGKYWRLNFRFGGKQKTLALGTYPAVSLVEARAARERAKQMLAQGTDPSAAKQQTKREKQDRLANTFAHLAREWHEKNRYRWK</sequence>
<dbReference type="Proteomes" id="UP000269923">
    <property type="component" value="Unassembled WGS sequence"/>
</dbReference>
<comment type="caution">
    <text evidence="5">The sequence shown here is derived from an EMBL/GenBank/DDBJ whole genome shotgun (WGS) entry which is preliminary data.</text>
</comment>
<organism evidence="5 6">
    <name type="scientific">Conchiformibius steedae</name>
    <dbReference type="NCBI Taxonomy" id="153493"/>
    <lineage>
        <taxon>Bacteria</taxon>
        <taxon>Pseudomonadati</taxon>
        <taxon>Pseudomonadota</taxon>
        <taxon>Betaproteobacteria</taxon>
        <taxon>Neisseriales</taxon>
        <taxon>Neisseriaceae</taxon>
        <taxon>Conchiformibius</taxon>
    </lineage>
</organism>
<accession>A0A3P2A239</accession>
<gene>
    <name evidence="5" type="ORF">EII21_08880</name>
</gene>
<proteinExistence type="inferred from homology"/>
<evidence type="ECO:0000256" key="3">
    <source>
        <dbReference type="SAM" id="MobiDB-lite"/>
    </source>
</evidence>
<dbReference type="Gene3D" id="3.30.160.390">
    <property type="entry name" value="Integrase, DNA-binding domain"/>
    <property type="match status" value="1"/>
</dbReference>
<reference evidence="5 6" key="1">
    <citation type="submission" date="2018-11" db="EMBL/GenBank/DDBJ databases">
        <title>Genomes From Bacteria Associated with the Canine Oral Cavity: a Test Case for Automated Genome-Based Taxonomic Assignment.</title>
        <authorList>
            <person name="Coil D.A."/>
            <person name="Jospin G."/>
            <person name="Darling A.E."/>
            <person name="Wallis C."/>
            <person name="Davis I.J."/>
            <person name="Harris S."/>
            <person name="Eisen J.A."/>
            <person name="Holcombe L.J."/>
            <person name="O'Flynn C."/>
        </authorList>
    </citation>
    <scope>NUCLEOTIDE SEQUENCE [LARGE SCALE GENOMIC DNA]</scope>
    <source>
        <strain evidence="5 6">COT-280</strain>
    </source>
</reference>
<evidence type="ECO:0000313" key="6">
    <source>
        <dbReference type="Proteomes" id="UP000269923"/>
    </source>
</evidence>
<dbReference type="InterPro" id="IPR038488">
    <property type="entry name" value="Integrase_DNA-bd_sf"/>
</dbReference>